<evidence type="ECO:0000256" key="3">
    <source>
        <dbReference type="ARBA" id="ARBA00023163"/>
    </source>
</evidence>
<dbReference type="PROSITE" id="PS50987">
    <property type="entry name" value="HTH_ARSR_2"/>
    <property type="match status" value="1"/>
</dbReference>
<accession>M9SDI1</accession>
<organism evidence="5 6">
    <name type="scientific">Methanomethylophilus alvi (strain Mx1201)</name>
    <dbReference type="NCBI Taxonomy" id="1236689"/>
    <lineage>
        <taxon>Archaea</taxon>
        <taxon>Methanobacteriati</taxon>
        <taxon>Thermoplasmatota</taxon>
        <taxon>Thermoplasmata</taxon>
        <taxon>Methanomassiliicoccales</taxon>
        <taxon>Methanomethylophilaceae</taxon>
        <taxon>Methanomethylophilus</taxon>
    </lineage>
</organism>
<dbReference type="STRING" id="1236689.MMALV_10590"/>
<keyword evidence="2" id="KW-0238">DNA-binding</keyword>
<reference evidence="5 6" key="1">
    <citation type="journal article" date="2012" name="J. Bacteriol.">
        <title>Genome sequence of 'Candidatus Methanomethylophilus alvus' Mx1201, a methanogenic archaeon from the human gut belonging to a seventh order of methanogens.</title>
        <authorList>
            <person name="Borrel G."/>
            <person name="Harris H.M."/>
            <person name="Tottey W."/>
            <person name="Mihajlovski A."/>
            <person name="Parisot N."/>
            <person name="Peyretaillade E."/>
            <person name="Peyret P."/>
            <person name="Gribaldo S."/>
            <person name="O'Toole P.W."/>
            <person name="Brugere J.F."/>
        </authorList>
    </citation>
    <scope>NUCLEOTIDE SEQUENCE [LARGE SCALE GENOMIC DNA]</scope>
    <source>
        <strain evidence="5 6">Mx1201</strain>
    </source>
</reference>
<keyword evidence="6" id="KW-1185">Reference proteome</keyword>
<proteinExistence type="predicted"/>
<dbReference type="InterPro" id="IPR011991">
    <property type="entry name" value="ArsR-like_HTH"/>
</dbReference>
<dbReference type="SUPFAM" id="SSF46785">
    <property type="entry name" value="Winged helix' DNA-binding domain"/>
    <property type="match status" value="1"/>
</dbReference>
<dbReference type="InterPro" id="IPR036388">
    <property type="entry name" value="WH-like_DNA-bd_sf"/>
</dbReference>
<dbReference type="InterPro" id="IPR001845">
    <property type="entry name" value="HTH_ArsR_DNA-bd_dom"/>
</dbReference>
<evidence type="ECO:0000313" key="5">
    <source>
        <dbReference type="EMBL" id="AGI85794.1"/>
    </source>
</evidence>
<feature type="domain" description="HTH arsR-type" evidence="4">
    <location>
        <begin position="25"/>
        <end position="119"/>
    </location>
</feature>
<name>M9SDI1_METAX</name>
<sequence>MINMEEEHCECETEEFVGRIRDGMLDDDTVMDMADLFKIFGDSTRIRILWALHESEMCVRGISKSLDLSMSAVSHQLKALKDADLVQSRRDGKNIYYSLCDEHVEILLNTALTHLKEEK</sequence>
<dbReference type="CDD" id="cd00090">
    <property type="entry name" value="HTH_ARSR"/>
    <property type="match status" value="1"/>
</dbReference>
<dbReference type="NCBIfam" id="NF033788">
    <property type="entry name" value="HTH_metalloreg"/>
    <property type="match status" value="1"/>
</dbReference>
<keyword evidence="3" id="KW-0804">Transcription</keyword>
<gene>
    <name evidence="5" type="ORF">MMALV_10590</name>
</gene>
<dbReference type="Proteomes" id="UP000012672">
    <property type="component" value="Chromosome"/>
</dbReference>
<dbReference type="EMBL" id="CP004049">
    <property type="protein sequence ID" value="AGI85794.1"/>
    <property type="molecule type" value="Genomic_DNA"/>
</dbReference>
<evidence type="ECO:0000256" key="1">
    <source>
        <dbReference type="ARBA" id="ARBA00023015"/>
    </source>
</evidence>
<dbReference type="InterPro" id="IPR036390">
    <property type="entry name" value="WH_DNA-bd_sf"/>
</dbReference>
<dbReference type="PANTHER" id="PTHR43132">
    <property type="entry name" value="ARSENICAL RESISTANCE OPERON REPRESSOR ARSR-RELATED"/>
    <property type="match status" value="1"/>
</dbReference>
<dbReference type="KEGG" id="max:MMALV_10590"/>
<dbReference type="eggNOG" id="arCOG01681">
    <property type="taxonomic scope" value="Archaea"/>
</dbReference>
<dbReference type="HOGENOM" id="CLU_097806_7_3_2"/>
<dbReference type="GO" id="GO:0003677">
    <property type="term" value="F:DNA binding"/>
    <property type="evidence" value="ECO:0007669"/>
    <property type="project" value="UniProtKB-KW"/>
</dbReference>
<dbReference type="PRINTS" id="PR00778">
    <property type="entry name" value="HTHARSR"/>
</dbReference>
<dbReference type="AlphaFoldDB" id="M9SDI1"/>
<dbReference type="InterPro" id="IPR051011">
    <property type="entry name" value="Metal_resp_trans_reg"/>
</dbReference>
<dbReference type="Gene3D" id="1.10.10.10">
    <property type="entry name" value="Winged helix-like DNA-binding domain superfamily/Winged helix DNA-binding domain"/>
    <property type="match status" value="1"/>
</dbReference>
<dbReference type="GO" id="GO:0003700">
    <property type="term" value="F:DNA-binding transcription factor activity"/>
    <property type="evidence" value="ECO:0007669"/>
    <property type="project" value="InterPro"/>
</dbReference>
<evidence type="ECO:0000313" key="6">
    <source>
        <dbReference type="Proteomes" id="UP000012672"/>
    </source>
</evidence>
<dbReference type="SMART" id="SM00418">
    <property type="entry name" value="HTH_ARSR"/>
    <property type="match status" value="1"/>
</dbReference>
<keyword evidence="1" id="KW-0805">Transcription regulation</keyword>
<dbReference type="FunCoup" id="M9SDI1">
    <property type="interactions" value="3"/>
</dbReference>
<dbReference type="PANTHER" id="PTHR43132:SF6">
    <property type="entry name" value="HTH-TYPE TRANSCRIPTIONAL REPRESSOR CZRA"/>
    <property type="match status" value="1"/>
</dbReference>
<protein>
    <submittedName>
        <fullName evidence="5">Cadmium efflux system accessory protein</fullName>
    </submittedName>
</protein>
<evidence type="ECO:0000256" key="2">
    <source>
        <dbReference type="ARBA" id="ARBA00023125"/>
    </source>
</evidence>
<dbReference type="Pfam" id="PF01022">
    <property type="entry name" value="HTH_5"/>
    <property type="match status" value="1"/>
</dbReference>
<dbReference type="InParanoid" id="M9SDI1"/>
<evidence type="ECO:0000259" key="4">
    <source>
        <dbReference type="PROSITE" id="PS50987"/>
    </source>
</evidence>